<dbReference type="SUPFAM" id="SSF52540">
    <property type="entry name" value="P-loop containing nucleoside triphosphate hydrolases"/>
    <property type="match status" value="1"/>
</dbReference>
<proteinExistence type="inferred from homology"/>
<dbReference type="InterPro" id="IPR027417">
    <property type="entry name" value="P-loop_NTPase"/>
</dbReference>
<evidence type="ECO:0000256" key="1">
    <source>
        <dbReference type="ARBA" id="ARBA00006611"/>
    </source>
</evidence>
<dbReference type="AlphaFoldDB" id="A0A6B3C940"/>
<dbReference type="Gene3D" id="3.40.50.300">
    <property type="entry name" value="P-loop containing nucleotide triphosphate hydrolases"/>
    <property type="match status" value="1"/>
</dbReference>
<feature type="non-terminal residue" evidence="3">
    <location>
        <position position="1"/>
    </location>
</feature>
<dbReference type="Pfam" id="PF00437">
    <property type="entry name" value="T2SSE"/>
    <property type="match status" value="1"/>
</dbReference>
<gene>
    <name evidence="3" type="primary">cpaF</name>
    <name evidence="3" type="ORF">G3I71_47810</name>
</gene>
<dbReference type="GO" id="GO:0016887">
    <property type="term" value="F:ATP hydrolysis activity"/>
    <property type="evidence" value="ECO:0007669"/>
    <property type="project" value="InterPro"/>
</dbReference>
<reference evidence="3" key="1">
    <citation type="submission" date="2020-01" db="EMBL/GenBank/DDBJ databases">
        <title>Insect and environment-associated Actinomycetes.</title>
        <authorList>
            <person name="Currrie C."/>
            <person name="Chevrette M."/>
            <person name="Carlson C."/>
            <person name="Stubbendieck R."/>
            <person name="Wendt-Pienkowski E."/>
        </authorList>
    </citation>
    <scope>NUCLEOTIDE SEQUENCE</scope>
    <source>
        <strain evidence="3">SID12501</strain>
    </source>
</reference>
<dbReference type="PANTHER" id="PTHR30486">
    <property type="entry name" value="TWITCHING MOTILITY PROTEIN PILT"/>
    <property type="match status" value="1"/>
</dbReference>
<feature type="non-terminal residue" evidence="3">
    <location>
        <position position="146"/>
    </location>
</feature>
<dbReference type="RefSeq" id="WP_164325228.1">
    <property type="nucleotide sequence ID" value="NZ_JAAGLU010000665.1"/>
</dbReference>
<dbReference type="EMBL" id="JAAGLU010000665">
    <property type="protein sequence ID" value="NEC93268.1"/>
    <property type="molecule type" value="Genomic_DNA"/>
</dbReference>
<sequence>YVTIRRHSMRHADLGDLVGLGMIDPTLEAFLRACVRAEKNVMIVGGQAAGKTTLLRSLLKEIDPDERFATLETEYELFAHENGFHRQVVPMEARQSYGERVDGHSAGEITLMDLMYRALRMTLARIVVGEVRGPEIVAMLQAMTNG</sequence>
<comment type="caution">
    <text evidence="3">The sequence shown here is derived from an EMBL/GenBank/DDBJ whole genome shotgun (WGS) entry which is preliminary data.</text>
</comment>
<evidence type="ECO:0000313" key="3">
    <source>
        <dbReference type="EMBL" id="NEC93268.1"/>
    </source>
</evidence>
<evidence type="ECO:0000259" key="2">
    <source>
        <dbReference type="Pfam" id="PF00437"/>
    </source>
</evidence>
<dbReference type="InterPro" id="IPR001482">
    <property type="entry name" value="T2SS/T4SS_dom"/>
</dbReference>
<comment type="similarity">
    <text evidence="1">Belongs to the GSP E family.</text>
</comment>
<dbReference type="InterPro" id="IPR050921">
    <property type="entry name" value="T4SS_GSP_E_ATPase"/>
</dbReference>
<dbReference type="PANTHER" id="PTHR30486:SF6">
    <property type="entry name" value="TYPE IV PILUS RETRACTATION ATPASE PILT"/>
    <property type="match status" value="1"/>
</dbReference>
<protein>
    <submittedName>
        <fullName evidence="3">Flp pilus assembly complex ATPase component</fullName>
    </submittedName>
</protein>
<feature type="domain" description="Bacterial type II secretion system protein E" evidence="2">
    <location>
        <begin position="2"/>
        <end position="146"/>
    </location>
</feature>
<name>A0A6B3C940_9ACTN</name>
<organism evidence="3">
    <name type="scientific">Streptomyces sp. SID12501</name>
    <dbReference type="NCBI Taxonomy" id="2706042"/>
    <lineage>
        <taxon>Bacteria</taxon>
        <taxon>Bacillati</taxon>
        <taxon>Actinomycetota</taxon>
        <taxon>Actinomycetes</taxon>
        <taxon>Kitasatosporales</taxon>
        <taxon>Streptomycetaceae</taxon>
        <taxon>Streptomyces</taxon>
    </lineage>
</organism>
<accession>A0A6B3C940</accession>